<evidence type="ECO:0000256" key="1">
    <source>
        <dbReference type="ARBA" id="ARBA00022741"/>
    </source>
</evidence>
<feature type="region of interest" description="Disordered" evidence="5">
    <location>
        <begin position="117"/>
        <end position="141"/>
    </location>
</feature>
<evidence type="ECO:0000259" key="6">
    <source>
        <dbReference type="PROSITE" id="PS50089"/>
    </source>
</evidence>
<dbReference type="SMART" id="SM00490">
    <property type="entry name" value="HELICc"/>
    <property type="match status" value="1"/>
</dbReference>
<dbReference type="Gene3D" id="3.30.40.10">
    <property type="entry name" value="Zinc/RING finger domain, C3HC4 (zinc finger)"/>
    <property type="match status" value="1"/>
</dbReference>
<feature type="region of interest" description="Disordered" evidence="5">
    <location>
        <begin position="1526"/>
        <end position="1570"/>
    </location>
</feature>
<feature type="region of interest" description="Disordered" evidence="5">
    <location>
        <begin position="917"/>
        <end position="948"/>
    </location>
</feature>
<dbReference type="GO" id="GO:0004386">
    <property type="term" value="F:helicase activity"/>
    <property type="evidence" value="ECO:0007669"/>
    <property type="project" value="UniProtKB-KW"/>
</dbReference>
<accession>A0A6C0HM73</accession>
<dbReference type="CDD" id="cd18793">
    <property type="entry name" value="SF2_C_SNF"/>
    <property type="match status" value="1"/>
</dbReference>
<reference evidence="8" key="1">
    <citation type="journal article" date="2020" name="Nature">
        <title>Giant virus diversity and host interactions through global metagenomics.</title>
        <authorList>
            <person name="Schulz F."/>
            <person name="Roux S."/>
            <person name="Paez-Espino D."/>
            <person name="Jungbluth S."/>
            <person name="Walsh D.A."/>
            <person name="Denef V.J."/>
            <person name="McMahon K.D."/>
            <person name="Konstantinidis K.T."/>
            <person name="Eloe-Fadrosh E.A."/>
            <person name="Kyrpides N.C."/>
            <person name="Woyke T."/>
        </authorList>
    </citation>
    <scope>NUCLEOTIDE SEQUENCE</scope>
    <source>
        <strain evidence="8">GVMAG-M-3300023184-13</strain>
    </source>
</reference>
<feature type="domain" description="Helicase C-terminal" evidence="7">
    <location>
        <begin position="1598"/>
        <end position="1740"/>
    </location>
</feature>
<sequence length="1740" mass="199094">MANASKSANTSNDNNKGIKYFAFYQSKKVPDIMVDYRNQIIDKYTDGDIKSNRLWGIIAHGDNEFTVKDIANIPARHSEALIICKMTDVNEMFNTNITVYKETDRFANRFTYIDSDSDNNTLPSSPPSPSPSSPSSPDINEQWSERCETCFHPSDKFNNKTIFSGLQSIFNNYSELQDNYKYILAEHIVIPLEKINQLYDIKINIDFNQQLANFEEKQIITPDLASLLKVYYTIIYDEIMAQGHNFHTFSVSNLKKYINLLTPQFFQNDLENVWTLFKQSYQPDLYKPFADANKLDTSAFTFDYKCSPYYDLNIKCSLMRTLYHTSKAFADLEPLDAAPIKAIIQCNETVIFDYKTNNLLCNVYRSYVTKLENAKKLAITLQANLKAVASKTTASNAVTTVQAANIAIHKNAQSIADLEILVANSFIKLQKVDCSFTNHIAYNSYIGYHLFSLNTSRYEALIYCGYILGNLEHFRNYFRFNTSFVPFAHSVLGSTRITQERFKLYIKNSFIGRMLNKEITCDLFCLKYLLNLKHFPKYPKTFQMADYTFEYNKENYLMLEPNKANKIHAFAKSSVNIDLFDYQKSNLIWMANIEDTVDKNELGVESFVNNIKPKKMLKTANDIKTFLNTMRQYSNYLLDKNYYIGYLNNEYIIDFKPDIDIESYSLYIHKLCLGYADVAFNNPENLNHYINNSSLINAFVPIKDYLKTYSKDIKLCGGVLSDTVGLGKTASLICHIANSLEKDKIKYDIYKSNLSKFGLEANDNDNDSQFKDPLVNGGFEYNNLIIVPSRLTSQWEQEIAKYLEGKFKLRVKVLVSISNIKTLEKELKAFNAKLSERKLLQEKTAKAEAKLSAKVKAKPTITKKTQSDTGDKPKAKPKGRPTKASRAAAALEALMKTDLGDDKLLIETETETDTILTAQETEQETAPALDTSTSTTTPTPDTTNTLTTPKSYDLEQLYDVYIVSLNLLSNENYIAHIGLKEGDHLISDAKIEAKALEYMTTVTLNKLMVEDSETGKPNYKEQLERAKTMYRLDAVRKQFSSPWTITRDMDKFNIFKSKWNRANLDEAHEKLQPPIKLLHSEQHNHIYKTDDQYLYECLVNLQSNYKWGLSGTPLEAGCRNLAGIIQFLSVKSPLTSKQSQIYNTRYLTDIIGIQKHNIDVLLKTIVKQTTKKEVKNIINIPIFTETIIYIDQTNIERNIYNTIRCSTHFTDETKRKRLFLMCTNILINEGYDLTNKNEIISDTILTLEELNANMIGKFKTQLKTVDGELARLETQQSHLATDNEHLTSINTYIADRFSDSKNMQKLLTSYISAAASSYTATSASAFAFTPALTFDKLIKEIDNRMALFETRTAHSDQCRVILSVIQIYELWSQLETLGSKLFINLDIIKEALYLPSQTDYPHWQTPIGLEYSAQWAAKYGVKQNNNDIIKNQKRIDTNKNEQKRLNNQIVLFKDNEFLKEKTSDPCIICFEELNEIAITPCRHIFCKECCNRLSDGFKIGFNCPECRGGVMLSDINMTNIEYINDPNKKKPVAKDGDGDANTNTNTCDDDDGDGDGDGDGTDGSKPKQVSQLVTKLGRKWKTTCINKYGSKMAVLVEYLYKLFENVENRVIIFSQYDKMLKMIGKTLEEFAIKFVYCSGNTYVVNKNINKFKKDDSIRVIMLSSETSNSGSNLTEANHIIFIDVLFQDKQHVQSVEQQAIGRAVRLGQKRAVNVVRFITRGTVEQEHFDKNKYDINKLQE</sequence>
<evidence type="ECO:0000313" key="8">
    <source>
        <dbReference type="EMBL" id="QHT81470.1"/>
    </source>
</evidence>
<feature type="compositionally biased region" description="Pro residues" evidence="5">
    <location>
        <begin position="124"/>
        <end position="134"/>
    </location>
</feature>
<dbReference type="Gene3D" id="3.40.50.10810">
    <property type="entry name" value="Tandem AAA-ATPase domain"/>
    <property type="match status" value="2"/>
</dbReference>
<dbReference type="Pfam" id="PF00271">
    <property type="entry name" value="Helicase_C"/>
    <property type="match status" value="1"/>
</dbReference>
<dbReference type="SUPFAM" id="SSF52540">
    <property type="entry name" value="P-loop containing nucleoside triphosphate hydrolases"/>
    <property type="match status" value="2"/>
</dbReference>
<feature type="compositionally biased region" description="Basic and acidic residues" evidence="5">
    <location>
        <begin position="865"/>
        <end position="874"/>
    </location>
</feature>
<dbReference type="Pfam" id="PF13920">
    <property type="entry name" value="zf-C3HC4_3"/>
    <property type="match status" value="1"/>
</dbReference>
<dbReference type="InterPro" id="IPR049730">
    <property type="entry name" value="SNF2/RAD54-like_C"/>
</dbReference>
<name>A0A6C0HM73_9ZZZZ</name>
<evidence type="ECO:0000256" key="2">
    <source>
        <dbReference type="ARBA" id="ARBA00022801"/>
    </source>
</evidence>
<dbReference type="GO" id="GO:0005634">
    <property type="term" value="C:nucleus"/>
    <property type="evidence" value="ECO:0007669"/>
    <property type="project" value="TreeGrafter"/>
</dbReference>
<keyword evidence="1" id="KW-0547">Nucleotide-binding</keyword>
<dbReference type="InterPro" id="IPR038718">
    <property type="entry name" value="SNF2-like_sf"/>
</dbReference>
<evidence type="ECO:0008006" key="9">
    <source>
        <dbReference type="Google" id="ProtNLM"/>
    </source>
</evidence>
<dbReference type="InterPro" id="IPR001650">
    <property type="entry name" value="Helicase_C-like"/>
</dbReference>
<dbReference type="InterPro" id="IPR027417">
    <property type="entry name" value="P-loop_NTPase"/>
</dbReference>
<dbReference type="PROSITE" id="PS50089">
    <property type="entry name" value="ZF_RING_2"/>
    <property type="match status" value="1"/>
</dbReference>
<organism evidence="8">
    <name type="scientific">viral metagenome</name>
    <dbReference type="NCBI Taxonomy" id="1070528"/>
    <lineage>
        <taxon>unclassified sequences</taxon>
        <taxon>metagenomes</taxon>
        <taxon>organismal metagenomes</taxon>
    </lineage>
</organism>
<feature type="compositionally biased region" description="Basic and acidic residues" evidence="5">
    <location>
        <begin position="1526"/>
        <end position="1537"/>
    </location>
</feature>
<proteinExistence type="predicted"/>
<dbReference type="GO" id="GO:0008094">
    <property type="term" value="F:ATP-dependent activity, acting on DNA"/>
    <property type="evidence" value="ECO:0007669"/>
    <property type="project" value="TreeGrafter"/>
</dbReference>
<feature type="compositionally biased region" description="Acidic residues" evidence="5">
    <location>
        <begin position="1547"/>
        <end position="1560"/>
    </location>
</feature>
<dbReference type="InterPro" id="IPR001841">
    <property type="entry name" value="Znf_RING"/>
</dbReference>
<feature type="domain" description="RING-type" evidence="6">
    <location>
        <begin position="1466"/>
        <end position="1507"/>
    </location>
</feature>
<dbReference type="GO" id="GO:0006281">
    <property type="term" value="P:DNA repair"/>
    <property type="evidence" value="ECO:0007669"/>
    <property type="project" value="TreeGrafter"/>
</dbReference>
<dbReference type="PANTHER" id="PTHR45626">
    <property type="entry name" value="TRANSCRIPTION TERMINATION FACTOR 2-RELATED"/>
    <property type="match status" value="1"/>
</dbReference>
<protein>
    <recommendedName>
        <fullName evidence="9">RING-type domain-containing protein</fullName>
    </recommendedName>
</protein>
<feature type="compositionally biased region" description="Low complexity" evidence="5">
    <location>
        <begin position="925"/>
        <end position="948"/>
    </location>
</feature>
<dbReference type="SMART" id="SM00184">
    <property type="entry name" value="RING"/>
    <property type="match status" value="1"/>
</dbReference>
<evidence type="ECO:0000259" key="7">
    <source>
        <dbReference type="PROSITE" id="PS51194"/>
    </source>
</evidence>
<evidence type="ECO:0000256" key="3">
    <source>
        <dbReference type="ARBA" id="ARBA00022806"/>
    </source>
</evidence>
<dbReference type="EMBL" id="MN739983">
    <property type="protein sequence ID" value="QHT81470.1"/>
    <property type="molecule type" value="Genomic_DNA"/>
</dbReference>
<keyword evidence="3" id="KW-0347">Helicase</keyword>
<dbReference type="InterPro" id="IPR000330">
    <property type="entry name" value="SNF2_N"/>
</dbReference>
<dbReference type="InterPro" id="IPR050628">
    <property type="entry name" value="SNF2_RAD54_helicase_TF"/>
</dbReference>
<dbReference type="InterPro" id="IPR013083">
    <property type="entry name" value="Znf_RING/FYVE/PHD"/>
</dbReference>
<dbReference type="PROSITE" id="PS51194">
    <property type="entry name" value="HELICASE_CTER"/>
    <property type="match status" value="1"/>
</dbReference>
<evidence type="ECO:0000256" key="5">
    <source>
        <dbReference type="SAM" id="MobiDB-lite"/>
    </source>
</evidence>
<dbReference type="GO" id="GO:0016787">
    <property type="term" value="F:hydrolase activity"/>
    <property type="evidence" value="ECO:0007669"/>
    <property type="project" value="UniProtKB-KW"/>
</dbReference>
<feature type="region of interest" description="Disordered" evidence="5">
    <location>
        <begin position="851"/>
        <end position="887"/>
    </location>
</feature>
<dbReference type="SUPFAM" id="SSF57850">
    <property type="entry name" value="RING/U-box"/>
    <property type="match status" value="1"/>
</dbReference>
<dbReference type="Gene3D" id="3.40.50.300">
    <property type="entry name" value="P-loop containing nucleotide triphosphate hydrolases"/>
    <property type="match status" value="1"/>
</dbReference>
<keyword evidence="4" id="KW-0067">ATP-binding</keyword>
<dbReference type="CDD" id="cd16449">
    <property type="entry name" value="RING-HC"/>
    <property type="match status" value="1"/>
</dbReference>
<keyword evidence="2" id="KW-0378">Hydrolase</keyword>
<dbReference type="GO" id="GO:0005524">
    <property type="term" value="F:ATP binding"/>
    <property type="evidence" value="ECO:0007669"/>
    <property type="project" value="UniProtKB-KW"/>
</dbReference>
<dbReference type="Pfam" id="PF00176">
    <property type="entry name" value="SNF2-rel_dom"/>
    <property type="match status" value="2"/>
</dbReference>
<evidence type="ECO:0000256" key="4">
    <source>
        <dbReference type="ARBA" id="ARBA00022840"/>
    </source>
</evidence>